<reference evidence="1 2" key="1">
    <citation type="submission" date="2024-12" db="EMBL/GenBank/DDBJ databases">
        <authorList>
            <person name="Hu S."/>
        </authorList>
    </citation>
    <scope>NUCLEOTIDE SEQUENCE [LARGE SCALE GENOMIC DNA]</scope>
    <source>
        <strain evidence="1 2">P-25</strain>
    </source>
</reference>
<dbReference type="Proteomes" id="UP001517367">
    <property type="component" value="Unassembled WGS sequence"/>
</dbReference>
<organism evidence="1 2">
    <name type="scientific">Pedobacter helvus</name>
    <dbReference type="NCBI Taxonomy" id="2563444"/>
    <lineage>
        <taxon>Bacteria</taxon>
        <taxon>Pseudomonadati</taxon>
        <taxon>Bacteroidota</taxon>
        <taxon>Sphingobacteriia</taxon>
        <taxon>Sphingobacteriales</taxon>
        <taxon>Sphingobacteriaceae</taxon>
        <taxon>Pedobacter</taxon>
    </lineage>
</organism>
<evidence type="ECO:0000313" key="1">
    <source>
        <dbReference type="EMBL" id="MFN0293023.1"/>
    </source>
</evidence>
<accession>A0ABW9JMQ7</accession>
<comment type="caution">
    <text evidence="1">The sequence shown here is derived from an EMBL/GenBank/DDBJ whole genome shotgun (WGS) entry which is preliminary data.</text>
</comment>
<name>A0ABW9JMQ7_9SPHI</name>
<dbReference type="EMBL" id="SRMP02000038">
    <property type="protein sequence ID" value="MFN0293023.1"/>
    <property type="molecule type" value="Genomic_DNA"/>
</dbReference>
<sequence>MIPIVEEISSVTKNGVKKTTAASLKRYRTVGSLPGLTQETLTLPKLSASFTPAYLEDLGNGKMLKSDPNYITIANVLQYDERGNAVVLGDGKKGVKSFLYNEKRKNIIAEITNAKLSEIVFSDFEDQNERAFEGDYVLDNAYDNNQLIGKKALFGYSGVPFKKTVDKGLGKYYRLTFHGNTVEYTGHYLHIKLMDGVQTININLATDPNLGVWKFYEKLIDVSALGNTFEIEITPSDDMILDDIAFYPAMANIKSYTYETPFGKKSELDSRGGITLYEYDDLGRLKFVKDQNKNILKHVEYRFNNDLPIEFNANFNEKLLSNVEGYMDVAPGKVNVGDAWSFQKKDNCFTELTHQWFVNGVLQSTWGAFTYHFSQAGVYTIKHIVTHPVYGTKTEEIIKEARLIPLQINMKTEGGHQLTWCDLINNRVTKTFTVDITSGHAHGSPTYQWSAGKAYQTATPFQILSGGGINDNYITIRYPYHYNVGCKVTSLGRQTTKTISISYSSQDCEELEQ</sequence>
<dbReference type="RefSeq" id="WP_138731355.1">
    <property type="nucleotide sequence ID" value="NZ_SRMP02000038.1"/>
</dbReference>
<protein>
    <submittedName>
        <fullName evidence="1">Uncharacterized protein</fullName>
    </submittedName>
</protein>
<evidence type="ECO:0000313" key="2">
    <source>
        <dbReference type="Proteomes" id="UP001517367"/>
    </source>
</evidence>
<proteinExistence type="predicted"/>
<keyword evidence="2" id="KW-1185">Reference proteome</keyword>
<gene>
    <name evidence="1" type="ORF">E5L68_016620</name>
</gene>